<proteinExistence type="predicted"/>
<keyword evidence="2" id="KW-1185">Reference proteome</keyword>
<accession>A0ABQ9ZCG9</accession>
<evidence type="ECO:0000313" key="1">
    <source>
        <dbReference type="EMBL" id="KAK4010604.1"/>
    </source>
</evidence>
<sequence>MSDALADPHHKTRRLARRRSQLISTFVKLQFQAPFPSKGSDYRLLFQDILPCQTEVHAIPAND</sequence>
<gene>
    <name evidence="1" type="ORF">OUZ56_019743</name>
</gene>
<comment type="caution">
    <text evidence="1">The sequence shown here is derived from an EMBL/GenBank/DDBJ whole genome shotgun (WGS) entry which is preliminary data.</text>
</comment>
<organism evidence="1 2">
    <name type="scientific">Daphnia magna</name>
    <dbReference type="NCBI Taxonomy" id="35525"/>
    <lineage>
        <taxon>Eukaryota</taxon>
        <taxon>Metazoa</taxon>
        <taxon>Ecdysozoa</taxon>
        <taxon>Arthropoda</taxon>
        <taxon>Crustacea</taxon>
        <taxon>Branchiopoda</taxon>
        <taxon>Diplostraca</taxon>
        <taxon>Cladocera</taxon>
        <taxon>Anomopoda</taxon>
        <taxon>Daphniidae</taxon>
        <taxon>Daphnia</taxon>
    </lineage>
</organism>
<reference evidence="1 2" key="1">
    <citation type="journal article" date="2023" name="Nucleic Acids Res.">
        <title>The hologenome of Daphnia magna reveals possible DNA methylation and microbiome-mediated evolution of the host genome.</title>
        <authorList>
            <person name="Chaturvedi A."/>
            <person name="Li X."/>
            <person name="Dhandapani V."/>
            <person name="Marshall H."/>
            <person name="Kissane S."/>
            <person name="Cuenca-Cambronero M."/>
            <person name="Asole G."/>
            <person name="Calvet F."/>
            <person name="Ruiz-Romero M."/>
            <person name="Marangio P."/>
            <person name="Guigo R."/>
            <person name="Rago D."/>
            <person name="Mirbahai L."/>
            <person name="Eastwood N."/>
            <person name="Colbourne J.K."/>
            <person name="Zhou J."/>
            <person name="Mallon E."/>
            <person name="Orsini L."/>
        </authorList>
    </citation>
    <scope>NUCLEOTIDE SEQUENCE [LARGE SCALE GENOMIC DNA]</scope>
    <source>
        <strain evidence="1">LRV0_1</strain>
    </source>
</reference>
<dbReference type="EMBL" id="JAOYFB010000003">
    <property type="protein sequence ID" value="KAK4010604.1"/>
    <property type="molecule type" value="Genomic_DNA"/>
</dbReference>
<protein>
    <submittedName>
        <fullName evidence="1">Uncharacterized protein</fullName>
    </submittedName>
</protein>
<evidence type="ECO:0000313" key="2">
    <source>
        <dbReference type="Proteomes" id="UP001234178"/>
    </source>
</evidence>
<name>A0ABQ9ZCG9_9CRUS</name>
<dbReference type="Proteomes" id="UP001234178">
    <property type="component" value="Unassembled WGS sequence"/>
</dbReference>